<feature type="transmembrane region" description="Helical" evidence="5">
    <location>
        <begin position="139"/>
        <end position="159"/>
    </location>
</feature>
<evidence type="ECO:0000256" key="3">
    <source>
        <dbReference type="ARBA" id="ARBA00022989"/>
    </source>
</evidence>
<feature type="domain" description="Sodium/calcium exchanger membrane region" evidence="6">
    <location>
        <begin position="227"/>
        <end position="367"/>
    </location>
</feature>
<evidence type="ECO:0000259" key="6">
    <source>
        <dbReference type="Pfam" id="PF01699"/>
    </source>
</evidence>
<evidence type="ECO:0000256" key="4">
    <source>
        <dbReference type="ARBA" id="ARBA00023136"/>
    </source>
</evidence>
<dbReference type="InterPro" id="IPR004837">
    <property type="entry name" value="NaCa_Exmemb"/>
</dbReference>
<comment type="subcellular location">
    <subcellularLocation>
        <location evidence="1">Membrane</location>
        <topology evidence="1">Multi-pass membrane protein</topology>
    </subcellularLocation>
</comment>
<evidence type="ECO:0000256" key="5">
    <source>
        <dbReference type="SAM" id="Phobius"/>
    </source>
</evidence>
<feature type="transmembrane region" description="Helical" evidence="5">
    <location>
        <begin position="106"/>
        <end position="127"/>
    </location>
</feature>
<dbReference type="PANTHER" id="PTHR37958:SF1">
    <property type="entry name" value="SODIUM-POTASSIUM_PROTON ANTIPORTER CHAA"/>
    <property type="match status" value="1"/>
</dbReference>
<feature type="domain" description="Sodium/calcium exchanger membrane region" evidence="6">
    <location>
        <begin position="45"/>
        <end position="192"/>
    </location>
</feature>
<dbReference type="GO" id="GO:0015386">
    <property type="term" value="F:potassium:proton antiporter activity"/>
    <property type="evidence" value="ECO:0007669"/>
    <property type="project" value="TreeGrafter"/>
</dbReference>
<reference evidence="7" key="1">
    <citation type="submission" date="2019-05" db="EMBL/GenBank/DDBJ databases">
        <authorList>
            <person name="Naeem R."/>
            <person name="Antony C."/>
            <person name="Guan Q."/>
        </authorList>
    </citation>
    <scope>NUCLEOTIDE SEQUENCE</scope>
    <source>
        <strain evidence="7">2</strain>
    </source>
</reference>
<keyword evidence="4 5" id="KW-0472">Membrane</keyword>
<feature type="transmembrane region" description="Helical" evidence="5">
    <location>
        <begin position="321"/>
        <end position="343"/>
    </location>
</feature>
<dbReference type="GO" id="GO:0015385">
    <property type="term" value="F:sodium:proton antiporter activity"/>
    <property type="evidence" value="ECO:0007669"/>
    <property type="project" value="TreeGrafter"/>
</dbReference>
<dbReference type="PANTHER" id="PTHR37958">
    <property type="entry name" value="SODIUM-POTASSIUM/PROTON ANTIPORTER CHAA"/>
    <property type="match status" value="1"/>
</dbReference>
<dbReference type="GO" id="GO:0005886">
    <property type="term" value="C:plasma membrane"/>
    <property type="evidence" value="ECO:0007669"/>
    <property type="project" value="TreeGrafter"/>
</dbReference>
<feature type="transmembrane region" description="Helical" evidence="5">
    <location>
        <begin position="39"/>
        <end position="58"/>
    </location>
</feature>
<organism evidence="7">
    <name type="scientific">Mycobacterium riyadhense</name>
    <dbReference type="NCBI Taxonomy" id="486698"/>
    <lineage>
        <taxon>Bacteria</taxon>
        <taxon>Bacillati</taxon>
        <taxon>Actinomycetota</taxon>
        <taxon>Actinomycetes</taxon>
        <taxon>Mycobacteriales</taxon>
        <taxon>Mycobacteriaceae</taxon>
        <taxon>Mycobacterium</taxon>
    </lineage>
</organism>
<evidence type="ECO:0000256" key="2">
    <source>
        <dbReference type="ARBA" id="ARBA00022692"/>
    </source>
</evidence>
<sequence length="369" mass="38132">MSRRWPCRTSHPRLSWTFAVPLLALVALALTWGKEIGPAIGLIEAVLLAGAVLAAVHHAEVVALRVGEPFGSLVLAVAVTVIEVALIVTLMASGGHEASTLARDTVFAAVMITSNGIVGLSLVLGSLRYGVTLFNPHGSGAALATVTTLATLSLVLPTFTTSKPGPTFSPGQLVFAAVASLGLYLLFVFTQTVRHRDYFLPVAHQGSTEDDGHAEPPSIPVALASQGLLLVALVAVVGLAKVESPIIERAVSAVGFPQSFVGVVIATLVLLPETLAAARAARQGRVQISINLAYGSALASIGLTIPTIAFVSLWLSGPLLLGLGSTQLVLLALTVVVSVLTVVPGRATRLQGELHLVLLAAYMFLAVVP</sequence>
<feature type="transmembrane region" description="Helical" evidence="5">
    <location>
        <begin position="260"/>
        <end position="280"/>
    </location>
</feature>
<dbReference type="InterPro" id="IPR052946">
    <property type="entry name" value="Alkaline_pH_Ca-Antiporter"/>
</dbReference>
<feature type="transmembrane region" description="Helical" evidence="5">
    <location>
        <begin position="171"/>
        <end position="189"/>
    </location>
</feature>
<feature type="transmembrane region" description="Helical" evidence="5">
    <location>
        <begin position="292"/>
        <end position="315"/>
    </location>
</feature>
<gene>
    <name evidence="7" type="primary">chaA</name>
    <name evidence="7" type="ORF">BIN_B_03131</name>
</gene>
<dbReference type="Pfam" id="PF01699">
    <property type="entry name" value="Na_Ca_ex"/>
    <property type="match status" value="2"/>
</dbReference>
<accession>A0A653EQA4</accession>
<dbReference type="EMBL" id="LR589095">
    <property type="protein sequence ID" value="VTO99686.1"/>
    <property type="molecule type" value="Genomic_DNA"/>
</dbReference>
<keyword evidence="3 5" id="KW-1133">Transmembrane helix</keyword>
<feature type="transmembrane region" description="Helical" evidence="5">
    <location>
        <begin position="221"/>
        <end position="240"/>
    </location>
</feature>
<evidence type="ECO:0000313" key="7">
    <source>
        <dbReference type="EMBL" id="VTO99686.1"/>
    </source>
</evidence>
<evidence type="ECO:0000256" key="1">
    <source>
        <dbReference type="ARBA" id="ARBA00004141"/>
    </source>
</evidence>
<feature type="transmembrane region" description="Helical" evidence="5">
    <location>
        <begin position="70"/>
        <end position="94"/>
    </location>
</feature>
<dbReference type="AlphaFoldDB" id="A0A653EQA4"/>
<keyword evidence="2 5" id="KW-0812">Transmembrane</keyword>
<protein>
    <submittedName>
        <fullName evidence="7">Sodium/proton antiporter ChaA</fullName>
    </submittedName>
</protein>
<name>A0A653EQA4_9MYCO</name>
<feature type="transmembrane region" description="Helical" evidence="5">
    <location>
        <begin position="350"/>
        <end position="368"/>
    </location>
</feature>
<proteinExistence type="predicted"/>